<proteinExistence type="predicted"/>
<gene>
    <name evidence="4" type="ORF">MP3633_0507</name>
</gene>
<evidence type="ECO:0000256" key="2">
    <source>
        <dbReference type="SAM" id="SignalP"/>
    </source>
</evidence>
<dbReference type="Pfam" id="PF13505">
    <property type="entry name" value="OMP_b-brl"/>
    <property type="match status" value="1"/>
</dbReference>
<dbReference type="Gene3D" id="2.40.160.20">
    <property type="match status" value="1"/>
</dbReference>
<feature type="chain" id="PRO_5032485799" evidence="2">
    <location>
        <begin position="24"/>
        <end position="189"/>
    </location>
</feature>
<dbReference type="EMBL" id="CP054301">
    <property type="protein sequence ID" value="QKK79245.1"/>
    <property type="molecule type" value="Genomic_DNA"/>
</dbReference>
<protein>
    <submittedName>
        <fullName evidence="4">Outer membrane protein beta-barrel (LomR) domain-containing protein</fullName>
    </submittedName>
</protein>
<dbReference type="InterPro" id="IPR011250">
    <property type="entry name" value="OMP/PagP_B-barrel"/>
</dbReference>
<evidence type="ECO:0000256" key="1">
    <source>
        <dbReference type="ARBA" id="ARBA00022729"/>
    </source>
</evidence>
<evidence type="ECO:0000313" key="4">
    <source>
        <dbReference type="EMBL" id="QKK79245.1"/>
    </source>
</evidence>
<keyword evidence="1 2" id="KW-0732">Signal</keyword>
<evidence type="ECO:0000313" key="5">
    <source>
        <dbReference type="Proteomes" id="UP000509371"/>
    </source>
</evidence>
<dbReference type="SUPFAM" id="SSF56925">
    <property type="entry name" value="OMPA-like"/>
    <property type="match status" value="1"/>
</dbReference>
<sequence>MNKFIPVIAGGIVIASFSAAVSAASMAENDSGLYVGGNYGYLKVESEDDFDDNNDVVQGIVGYRLNSFLALEGSYIDFGSYGSSAANAKTTGYTAALKGTIPITQTVEIFAKAGQLWHETDYNIATVSGSSDDKSLFAGAGVNFKVTDNFLLNAQYTWYDVDLEADNVSSDSKFETDFNQASVGAEYRF</sequence>
<feature type="signal peptide" evidence="2">
    <location>
        <begin position="1"/>
        <end position="23"/>
    </location>
</feature>
<name>A0A859CSS1_9GAMM</name>
<organism evidence="4 5">
    <name type="scientific">Marinomonas primoryensis</name>
    <dbReference type="NCBI Taxonomy" id="178399"/>
    <lineage>
        <taxon>Bacteria</taxon>
        <taxon>Pseudomonadati</taxon>
        <taxon>Pseudomonadota</taxon>
        <taxon>Gammaproteobacteria</taxon>
        <taxon>Oceanospirillales</taxon>
        <taxon>Oceanospirillaceae</taxon>
        <taxon>Marinomonas</taxon>
    </lineage>
</organism>
<dbReference type="Proteomes" id="UP000509371">
    <property type="component" value="Chromosome"/>
</dbReference>
<dbReference type="InterPro" id="IPR027385">
    <property type="entry name" value="Beta-barrel_OMP"/>
</dbReference>
<dbReference type="RefSeq" id="WP_176334335.1">
    <property type="nucleotide sequence ID" value="NZ_BAAAEF010000003.1"/>
</dbReference>
<feature type="domain" description="Outer membrane protein beta-barrel" evidence="3">
    <location>
        <begin position="15"/>
        <end position="189"/>
    </location>
</feature>
<dbReference type="KEGG" id="mpri:MP3633_0507"/>
<dbReference type="AlphaFoldDB" id="A0A859CSS1"/>
<accession>A0A859CSS1</accession>
<evidence type="ECO:0000259" key="3">
    <source>
        <dbReference type="Pfam" id="PF13505"/>
    </source>
</evidence>
<reference evidence="4 5" key="1">
    <citation type="submission" date="2020-06" db="EMBL/GenBank/DDBJ databases">
        <authorList>
            <person name="Voronona O.L."/>
            <person name="Aksenova E.I."/>
            <person name="Kunda M.S."/>
            <person name="Semenov A.N."/>
            <person name="Ryzhova N."/>
        </authorList>
    </citation>
    <scope>NUCLEOTIDE SEQUENCE [LARGE SCALE GENOMIC DNA]</scope>
    <source>
        <strain evidence="4 5">MPKMM3633</strain>
    </source>
</reference>